<dbReference type="InterPro" id="IPR036249">
    <property type="entry name" value="Thioredoxin-like_sf"/>
</dbReference>
<dbReference type="PROSITE" id="PS51257">
    <property type="entry name" value="PROKAR_LIPOPROTEIN"/>
    <property type="match status" value="1"/>
</dbReference>
<sequence>MDRHFIKRRRLLTYLGLGAIGAGGVAIASGCSGKSIISTPTATQSATNTTPTENTSAASPSNAQKLPEFQGISQWLNSSPLTTADLKGSVVLVQFWTFACINCQRTLPYVTRWHQEYADKGLKVVGVHTPEFAYEKVVNNVKQALKKHKINYAVPIDNEFQTWNAYKNEYWPHLFLADRQGVIRYDHIGEGAYSDTEQMIRQLLG</sequence>
<feature type="compositionally biased region" description="Low complexity" evidence="1">
    <location>
        <begin position="41"/>
        <end position="61"/>
    </location>
</feature>
<accession>A0A0M3V5F2</accession>
<dbReference type="Pfam" id="PF00578">
    <property type="entry name" value="AhpC-TSA"/>
    <property type="match status" value="1"/>
</dbReference>
<dbReference type="InterPro" id="IPR000866">
    <property type="entry name" value="AhpC/TSA"/>
</dbReference>
<evidence type="ECO:0000313" key="3">
    <source>
        <dbReference type="EMBL" id="ALF53567.1"/>
    </source>
</evidence>
<protein>
    <submittedName>
        <fullName evidence="3">Redoxin</fullName>
    </submittedName>
</protein>
<organism evidence="3 4">
    <name type="scientific">Nostoc piscinale CENA21</name>
    <dbReference type="NCBI Taxonomy" id="224013"/>
    <lineage>
        <taxon>Bacteria</taxon>
        <taxon>Bacillati</taxon>
        <taxon>Cyanobacteriota</taxon>
        <taxon>Cyanophyceae</taxon>
        <taxon>Nostocales</taxon>
        <taxon>Nostocaceae</taxon>
        <taxon>Nostoc</taxon>
    </lineage>
</organism>
<evidence type="ECO:0000313" key="4">
    <source>
        <dbReference type="Proteomes" id="UP000062645"/>
    </source>
</evidence>
<dbReference type="AlphaFoldDB" id="A0A0M3V5F2"/>
<gene>
    <name evidence="3" type="ORF">ACX27_13140</name>
</gene>
<evidence type="ECO:0000259" key="2">
    <source>
        <dbReference type="PROSITE" id="PS51352"/>
    </source>
</evidence>
<dbReference type="Proteomes" id="UP000062645">
    <property type="component" value="Chromosome"/>
</dbReference>
<feature type="region of interest" description="Disordered" evidence="1">
    <location>
        <begin position="41"/>
        <end position="63"/>
    </location>
</feature>
<dbReference type="InterPro" id="IPR050553">
    <property type="entry name" value="Thioredoxin_ResA/DsbE_sf"/>
</dbReference>
<dbReference type="SUPFAM" id="SSF52833">
    <property type="entry name" value="Thioredoxin-like"/>
    <property type="match status" value="1"/>
</dbReference>
<dbReference type="InterPro" id="IPR013766">
    <property type="entry name" value="Thioredoxin_domain"/>
</dbReference>
<keyword evidence="4" id="KW-1185">Reference proteome</keyword>
<dbReference type="PANTHER" id="PTHR42852:SF13">
    <property type="entry name" value="PROTEIN DIPZ"/>
    <property type="match status" value="1"/>
</dbReference>
<dbReference type="OrthoDB" id="9799230at2"/>
<dbReference type="STRING" id="224013.ACX27_13140"/>
<proteinExistence type="predicted"/>
<dbReference type="KEGG" id="npz:ACX27_13140"/>
<dbReference type="GO" id="GO:0016491">
    <property type="term" value="F:oxidoreductase activity"/>
    <property type="evidence" value="ECO:0007669"/>
    <property type="project" value="InterPro"/>
</dbReference>
<name>A0A0M3V5F2_9NOSO</name>
<dbReference type="PROSITE" id="PS51352">
    <property type="entry name" value="THIOREDOXIN_2"/>
    <property type="match status" value="1"/>
</dbReference>
<evidence type="ECO:0000256" key="1">
    <source>
        <dbReference type="SAM" id="MobiDB-lite"/>
    </source>
</evidence>
<dbReference type="PANTHER" id="PTHR42852">
    <property type="entry name" value="THIOL:DISULFIDE INTERCHANGE PROTEIN DSBE"/>
    <property type="match status" value="1"/>
</dbReference>
<dbReference type="EMBL" id="CP012036">
    <property type="protein sequence ID" value="ALF53567.1"/>
    <property type="molecule type" value="Genomic_DNA"/>
</dbReference>
<reference evidence="3 4" key="2">
    <citation type="journal article" date="2016" name="Genome Announc.">
        <title>Draft Genome Sequence of the N2-Fixing Cyanobacterium Nostoc piscinale CENA21, Isolated from the Brazilian Amazon Floodplain.</title>
        <authorList>
            <person name="Leao T."/>
            <person name="Guimaraes P.I."/>
            <person name="de Melo A.G."/>
            <person name="Ramos R.T."/>
            <person name="Leao P.N."/>
            <person name="Silva A."/>
            <person name="Fiore M.F."/>
            <person name="Schneider M.P."/>
        </authorList>
    </citation>
    <scope>NUCLEOTIDE SEQUENCE [LARGE SCALE GENOMIC DNA]</scope>
    <source>
        <strain evidence="3 4">CENA21</strain>
    </source>
</reference>
<dbReference type="CDD" id="cd03012">
    <property type="entry name" value="TlpA_like_DipZ_like"/>
    <property type="match status" value="1"/>
</dbReference>
<dbReference type="GO" id="GO:0016209">
    <property type="term" value="F:antioxidant activity"/>
    <property type="evidence" value="ECO:0007669"/>
    <property type="project" value="InterPro"/>
</dbReference>
<feature type="domain" description="Thioredoxin" evidence="2">
    <location>
        <begin position="60"/>
        <end position="205"/>
    </location>
</feature>
<dbReference type="RefSeq" id="WP_062293048.1">
    <property type="nucleotide sequence ID" value="NZ_CP012036.1"/>
</dbReference>
<reference evidence="4" key="1">
    <citation type="submission" date="2015-07" db="EMBL/GenBank/DDBJ databases">
        <title>Genome Of Nitrogen-Fixing Cyanobacterium Nostoc piscinale CENA21 From Solimoes/Amazon River Floodplain Sediments And Comparative Genomics To Uncover Biosynthetic Natural Products Potential.</title>
        <authorList>
            <person name="Leao T.F."/>
            <person name="Leao P.N."/>
            <person name="Guimaraes P.I."/>
            <person name="de Melo A.G.C."/>
            <person name="Ramos R.T.J."/>
            <person name="Silva A."/>
            <person name="Fiore M.F."/>
            <person name="Schneider M.P.C."/>
        </authorList>
    </citation>
    <scope>NUCLEOTIDE SEQUENCE [LARGE SCALE GENOMIC DNA]</scope>
    <source>
        <strain evidence="4">CENA21</strain>
    </source>
</reference>
<dbReference type="Gene3D" id="3.40.30.10">
    <property type="entry name" value="Glutaredoxin"/>
    <property type="match status" value="1"/>
</dbReference>
<dbReference type="PATRIC" id="fig|224013.5.peg.3184"/>